<reference evidence="1 2" key="1">
    <citation type="journal article" date="2016" name="Genome Announc.">
        <title>Draft Genome Sequence of Planomonospora sphaerica JCM9374, a Rare Actinomycete.</title>
        <authorList>
            <person name="Dohra H."/>
            <person name="Suzuki T."/>
            <person name="Inoue Y."/>
            <person name="Kodani S."/>
        </authorList>
    </citation>
    <scope>NUCLEOTIDE SEQUENCE [LARGE SCALE GENOMIC DNA]</scope>
    <source>
        <strain evidence="1 2">JCM 9374</strain>
    </source>
</reference>
<keyword evidence="2" id="KW-1185">Reference proteome</keyword>
<reference evidence="2" key="2">
    <citation type="submission" date="2016-04" db="EMBL/GenBank/DDBJ databases">
        <title>Planomonospora sphaerica JCM9374 whole genome shotgun sequence.</title>
        <authorList>
            <person name="Suzuki T."/>
            <person name="Dohra H."/>
            <person name="Kodani S."/>
        </authorList>
    </citation>
    <scope>NUCLEOTIDE SEQUENCE [LARGE SCALE GENOMIC DNA]</scope>
    <source>
        <strain evidence="2">JCM 9374</strain>
    </source>
</reference>
<dbReference type="AlphaFoldDB" id="A0A161LNR4"/>
<evidence type="ECO:0008006" key="3">
    <source>
        <dbReference type="Google" id="ProtNLM"/>
    </source>
</evidence>
<proteinExistence type="predicted"/>
<sequence>MSMIPGMSGDRKTRITITVDPDVVEYAEHLVASGKATSVAAVFNDAIAAKRIADQRALALLREHARRADPERVARMMRHVNRQLVEQGFPAAPGE</sequence>
<organism evidence="1 2">
    <name type="scientific">Planomonospora sphaerica</name>
    <dbReference type="NCBI Taxonomy" id="161355"/>
    <lineage>
        <taxon>Bacteria</taxon>
        <taxon>Bacillati</taxon>
        <taxon>Actinomycetota</taxon>
        <taxon>Actinomycetes</taxon>
        <taxon>Streptosporangiales</taxon>
        <taxon>Streptosporangiaceae</taxon>
        <taxon>Planomonospora</taxon>
    </lineage>
</organism>
<protein>
    <recommendedName>
        <fullName evidence="3">CopG family transcriptional regulator</fullName>
    </recommendedName>
</protein>
<evidence type="ECO:0000313" key="2">
    <source>
        <dbReference type="Proteomes" id="UP000077701"/>
    </source>
</evidence>
<gene>
    <name evidence="1" type="ORF">PS9374_06828</name>
</gene>
<accession>A0A161LNR4</accession>
<evidence type="ECO:0000313" key="1">
    <source>
        <dbReference type="EMBL" id="GAT71137.1"/>
    </source>
</evidence>
<dbReference type="Proteomes" id="UP000077701">
    <property type="component" value="Unassembled WGS sequence"/>
</dbReference>
<dbReference type="EMBL" id="BDCX01000022">
    <property type="protein sequence ID" value="GAT71137.1"/>
    <property type="molecule type" value="Genomic_DNA"/>
</dbReference>
<name>A0A161LNR4_9ACTN</name>
<comment type="caution">
    <text evidence="1">The sequence shown here is derived from an EMBL/GenBank/DDBJ whole genome shotgun (WGS) entry which is preliminary data.</text>
</comment>
<dbReference type="STRING" id="161355.PS9374_06828"/>